<evidence type="ECO:0000313" key="5">
    <source>
        <dbReference type="Proteomes" id="UP000748025"/>
    </source>
</evidence>
<organism evidence="4 5">
    <name type="scientific">Claviceps pusilla</name>
    <dbReference type="NCBI Taxonomy" id="123648"/>
    <lineage>
        <taxon>Eukaryota</taxon>
        <taxon>Fungi</taxon>
        <taxon>Dikarya</taxon>
        <taxon>Ascomycota</taxon>
        <taxon>Pezizomycotina</taxon>
        <taxon>Sordariomycetes</taxon>
        <taxon>Hypocreomycetidae</taxon>
        <taxon>Hypocreales</taxon>
        <taxon>Clavicipitaceae</taxon>
        <taxon>Claviceps</taxon>
    </lineage>
</organism>
<proteinExistence type="inferred from homology"/>
<dbReference type="Proteomes" id="UP000748025">
    <property type="component" value="Unassembled WGS sequence"/>
</dbReference>
<name>A0A9P7N3B7_9HYPO</name>
<sequence length="306" mass="32607">TCHFQGSGFTDALGIVGRGDYLSDTLVLGGVTMKDMYFGYTSSYSFPEHIRGNVNTILGMSLECGSVGTTCAGKGPYFLPQLKNASIINRMSSSFYFGPDDAVVPNAQMILGGAYDKAKVDGKLFTVNMVDPYSGLGNGQTNSVNMTALKVVVMNKPPVSQTFGQKDVGVPALIDSGVARWYLPQTIFDAVFHALGGTKVSGPGIGYQVVDCMYRDPGHANGYIETEFGKAGTIQVPLHTLVTKFADGTCGTFIDPSSDSAGLLGDPFLRGTYIIYDQENWTVTMGQVKHTNSTDIVAFPEGGFKA</sequence>
<keyword evidence="5" id="KW-1185">Reference proteome</keyword>
<dbReference type="GO" id="GO:0004190">
    <property type="term" value="F:aspartic-type endopeptidase activity"/>
    <property type="evidence" value="ECO:0007669"/>
    <property type="project" value="InterPro"/>
</dbReference>
<dbReference type="AlphaFoldDB" id="A0A9P7N3B7"/>
<evidence type="ECO:0000259" key="3">
    <source>
        <dbReference type="PROSITE" id="PS51767"/>
    </source>
</evidence>
<dbReference type="InterPro" id="IPR033121">
    <property type="entry name" value="PEPTIDASE_A1"/>
</dbReference>
<feature type="domain" description="Peptidase A1" evidence="3">
    <location>
        <begin position="1"/>
        <end position="286"/>
    </location>
</feature>
<dbReference type="PROSITE" id="PS51767">
    <property type="entry name" value="PEPTIDASE_A1"/>
    <property type="match status" value="1"/>
</dbReference>
<dbReference type="InterPro" id="IPR001461">
    <property type="entry name" value="Aspartic_peptidase_A1"/>
</dbReference>
<comment type="similarity">
    <text evidence="1">Belongs to the peptidase A1 family.</text>
</comment>
<evidence type="ECO:0000256" key="1">
    <source>
        <dbReference type="ARBA" id="ARBA00007447"/>
    </source>
</evidence>
<dbReference type="GO" id="GO:0006508">
    <property type="term" value="P:proteolysis"/>
    <property type="evidence" value="ECO:0007669"/>
    <property type="project" value="InterPro"/>
</dbReference>
<dbReference type="PANTHER" id="PTHR47965">
    <property type="entry name" value="ASPARTYL PROTEASE-RELATED"/>
    <property type="match status" value="1"/>
</dbReference>
<dbReference type="GO" id="GO:0005576">
    <property type="term" value="C:extracellular region"/>
    <property type="evidence" value="ECO:0007669"/>
    <property type="project" value="TreeGrafter"/>
</dbReference>
<dbReference type="Gene3D" id="2.40.70.10">
    <property type="entry name" value="Acid Proteases"/>
    <property type="match status" value="2"/>
</dbReference>
<dbReference type="Pfam" id="PF00026">
    <property type="entry name" value="Asp"/>
    <property type="match status" value="1"/>
</dbReference>
<dbReference type="PANTHER" id="PTHR47965:SF105">
    <property type="entry name" value="ASPARTIC PROTEINASE YAPSIN-7"/>
    <property type="match status" value="1"/>
</dbReference>
<dbReference type="InterPro" id="IPR021109">
    <property type="entry name" value="Peptidase_aspartic_dom_sf"/>
</dbReference>
<evidence type="ECO:0000313" key="4">
    <source>
        <dbReference type="EMBL" id="KAG5989481.1"/>
    </source>
</evidence>
<reference evidence="4" key="1">
    <citation type="journal article" date="2020" name="bioRxiv">
        <title>Whole genome comparisons of ergot fungi reveals the divergence and evolution of species within the genus Claviceps are the result of varying mechanisms driving genome evolution and host range expansion.</title>
        <authorList>
            <person name="Wyka S.A."/>
            <person name="Mondo S.J."/>
            <person name="Liu M."/>
            <person name="Dettman J."/>
            <person name="Nalam V."/>
            <person name="Broders K.D."/>
        </authorList>
    </citation>
    <scope>NUCLEOTIDE SEQUENCE</scope>
    <source>
        <strain evidence="4">CCC 602</strain>
    </source>
</reference>
<feature type="non-terminal residue" evidence="4">
    <location>
        <position position="306"/>
    </location>
</feature>
<dbReference type="GO" id="GO:0031505">
    <property type="term" value="P:fungal-type cell wall organization"/>
    <property type="evidence" value="ECO:0007669"/>
    <property type="project" value="TreeGrafter"/>
</dbReference>
<dbReference type="EMBL" id="SRPW01002922">
    <property type="protein sequence ID" value="KAG5989481.1"/>
    <property type="molecule type" value="Genomic_DNA"/>
</dbReference>
<keyword evidence="2" id="KW-1015">Disulfide bond</keyword>
<dbReference type="SUPFAM" id="SSF50630">
    <property type="entry name" value="Acid proteases"/>
    <property type="match status" value="1"/>
</dbReference>
<feature type="disulfide bond" evidence="2">
    <location>
        <begin position="212"/>
        <end position="250"/>
    </location>
</feature>
<protein>
    <recommendedName>
        <fullName evidence="3">Peptidase A1 domain-containing protein</fullName>
    </recommendedName>
</protein>
<dbReference type="GO" id="GO:0009277">
    <property type="term" value="C:fungal-type cell wall"/>
    <property type="evidence" value="ECO:0007669"/>
    <property type="project" value="TreeGrafter"/>
</dbReference>
<gene>
    <name evidence="4" type="ORF">E4U43_004492</name>
</gene>
<accession>A0A9P7N3B7</accession>
<dbReference type="OrthoDB" id="771136at2759"/>
<evidence type="ECO:0000256" key="2">
    <source>
        <dbReference type="PIRSR" id="PIRSR601461-2"/>
    </source>
</evidence>
<comment type="caution">
    <text evidence="4">The sequence shown here is derived from an EMBL/GenBank/DDBJ whole genome shotgun (WGS) entry which is preliminary data.</text>
</comment>